<proteinExistence type="predicted"/>
<evidence type="ECO:0000259" key="1">
    <source>
        <dbReference type="PROSITE" id="PS50878"/>
    </source>
</evidence>
<dbReference type="PANTHER" id="PTHR33116:SF86">
    <property type="entry name" value="REVERSE TRANSCRIPTASE DOMAIN-CONTAINING PROTEIN"/>
    <property type="match status" value="1"/>
</dbReference>
<evidence type="ECO:0000313" key="2">
    <source>
        <dbReference type="EMBL" id="JAD93538.1"/>
    </source>
</evidence>
<sequence length="575" mass="65098">MFTSQGAARVQEIIEKVNARVTPDMNDSLNAPYNDDEIDAALQGIGDLKAPGPDGMPAIFFKRFWDIVGARVRDEVKMVLNGGDIPDGWNETTVVLIPKVKDPQQLKDLRPISLCNVLYKIISKAIANRLKVYLGETISPNQSAFVPGRLITDNVLVAYELTHFIKNKRRGNEGYMALKLDMSKAYDRVDWNFFEAMLSRLGFDHTFVQLIMKCVRTVRYRIKVNGELTDEIMPQQSLRQGDPLSPYLFLMVAEGFSSLLHHAEASNMIQGIQICQGAPSVSHLLFADNSLILMKASEANAEQLQSILDLYESSSGQKINKEKSAVMFSRNTKANRRDSIKRTLAMTSEMVNEKYLGLPVYVSHSKKKAFQYLKDRIWNRIQGWREKLLSKARKEILIKAVAQAIPTYAMACFDLTKSFRDDASAMICRYWWSQQDKDKMHWVSWDKMLQTKSNGGLGFRDLHAFNQAMLAKQGWRLIQNPGSLCARVLGAKYYPDGHVLNAQKMAGMSYTWRSVLKGISLLKKGIIWRVGDGASIDIWNDPWLPCGVTRKPSTIRGQTVLHRVSELLNPDTFMG</sequence>
<dbReference type="EMBL" id="GBRH01204357">
    <property type="protein sequence ID" value="JAD93538.1"/>
    <property type="molecule type" value="Transcribed_RNA"/>
</dbReference>
<dbReference type="InterPro" id="IPR000477">
    <property type="entry name" value="RT_dom"/>
</dbReference>
<dbReference type="Pfam" id="PF00078">
    <property type="entry name" value="RVT_1"/>
    <property type="match status" value="1"/>
</dbReference>
<reference evidence="2" key="1">
    <citation type="submission" date="2014-09" db="EMBL/GenBank/DDBJ databases">
        <authorList>
            <person name="Magalhaes I.L.F."/>
            <person name="Oliveira U."/>
            <person name="Santos F.R."/>
            <person name="Vidigal T.H.D.A."/>
            <person name="Brescovit A.D."/>
            <person name="Santos A.J."/>
        </authorList>
    </citation>
    <scope>NUCLEOTIDE SEQUENCE</scope>
    <source>
        <tissue evidence="2">Shoot tissue taken approximately 20 cm above the soil surface</tissue>
    </source>
</reference>
<accession>A0A0A9E3E3</accession>
<dbReference type="InterPro" id="IPR043502">
    <property type="entry name" value="DNA/RNA_pol_sf"/>
</dbReference>
<dbReference type="PANTHER" id="PTHR33116">
    <property type="entry name" value="REVERSE TRANSCRIPTASE ZINC-BINDING DOMAIN-CONTAINING PROTEIN-RELATED-RELATED"/>
    <property type="match status" value="1"/>
</dbReference>
<organism evidence="2">
    <name type="scientific">Arundo donax</name>
    <name type="common">Giant reed</name>
    <name type="synonym">Donax arundinaceus</name>
    <dbReference type="NCBI Taxonomy" id="35708"/>
    <lineage>
        <taxon>Eukaryota</taxon>
        <taxon>Viridiplantae</taxon>
        <taxon>Streptophyta</taxon>
        <taxon>Embryophyta</taxon>
        <taxon>Tracheophyta</taxon>
        <taxon>Spermatophyta</taxon>
        <taxon>Magnoliopsida</taxon>
        <taxon>Liliopsida</taxon>
        <taxon>Poales</taxon>
        <taxon>Poaceae</taxon>
        <taxon>PACMAD clade</taxon>
        <taxon>Arundinoideae</taxon>
        <taxon>Arundineae</taxon>
        <taxon>Arundo</taxon>
    </lineage>
</organism>
<feature type="domain" description="Reverse transcriptase" evidence="1">
    <location>
        <begin position="78"/>
        <end position="360"/>
    </location>
</feature>
<dbReference type="PROSITE" id="PS50878">
    <property type="entry name" value="RT_POL"/>
    <property type="match status" value="1"/>
</dbReference>
<dbReference type="SUPFAM" id="SSF56672">
    <property type="entry name" value="DNA/RNA polymerases"/>
    <property type="match status" value="1"/>
</dbReference>
<dbReference type="CDD" id="cd01650">
    <property type="entry name" value="RT_nLTR_like"/>
    <property type="match status" value="1"/>
</dbReference>
<reference evidence="2" key="2">
    <citation type="journal article" date="2015" name="Data Brief">
        <title>Shoot transcriptome of the giant reed, Arundo donax.</title>
        <authorList>
            <person name="Barrero R.A."/>
            <person name="Guerrero F.D."/>
            <person name="Moolhuijzen P."/>
            <person name="Goolsby J.A."/>
            <person name="Tidwell J."/>
            <person name="Bellgard S.E."/>
            <person name="Bellgard M.I."/>
        </authorList>
    </citation>
    <scope>NUCLEOTIDE SEQUENCE</scope>
    <source>
        <tissue evidence="2">Shoot tissue taken approximately 20 cm above the soil surface</tissue>
    </source>
</reference>
<protein>
    <recommendedName>
        <fullName evidence="1">Reverse transcriptase domain-containing protein</fullName>
    </recommendedName>
</protein>
<dbReference type="AlphaFoldDB" id="A0A0A9E3E3"/>
<name>A0A0A9E3E3_ARUDO</name>